<dbReference type="AlphaFoldDB" id="H6L1C3"/>
<keyword evidence="2" id="KW-1185">Reference proteome</keyword>
<name>H6L1C3_SAPGL</name>
<protein>
    <submittedName>
        <fullName evidence="1">Uncharacterized protein</fullName>
    </submittedName>
</protein>
<gene>
    <name evidence="1" type="ordered locus">SGRA_0725</name>
</gene>
<evidence type="ECO:0000313" key="1">
    <source>
        <dbReference type="EMBL" id="AFC23464.1"/>
    </source>
</evidence>
<proteinExistence type="predicted"/>
<sequence length="300" mass="34153">MYLLSTDHIDRLRRRALREPRIDPLLQYLVPYYDAYIAYYRKRQLDTRNYRMNTLTIERLLAELSSSLIRTWDVSIQVQHPITSIEYQILLPRGRAPFQTGAYEMRIDAVFVLADSLQRFSTLSSLEQDVRLFAQQIRDARGAQQGIEEEESGNGGELERLRADLADALHYVFAGLLQIYNKSLGVVEELYEMQYLRSTGGAKLVEEALSNLSLSLAPNSRERVWEGELEMDQRLVLTNTGAAVITAYTLAQAADSAQTVHHLQLDESMSIIVPAGHRLLIVENSTEFLAEVVLEQYPSA</sequence>
<evidence type="ECO:0000313" key="2">
    <source>
        <dbReference type="Proteomes" id="UP000007519"/>
    </source>
</evidence>
<dbReference type="KEGG" id="sgn:SGRA_0725"/>
<dbReference type="HOGENOM" id="CLU_074818_0_0_10"/>
<reference evidence="1 2" key="1">
    <citation type="journal article" date="2012" name="Stand. Genomic Sci.">
        <title>Complete genome sequencing and analysis of Saprospira grandis str. Lewin, a predatory marine bacterium.</title>
        <authorList>
            <person name="Saw J.H."/>
            <person name="Yuryev A."/>
            <person name="Kanbe M."/>
            <person name="Hou S."/>
            <person name="Young A.G."/>
            <person name="Aizawa S."/>
            <person name="Alam M."/>
        </authorList>
    </citation>
    <scope>NUCLEOTIDE SEQUENCE [LARGE SCALE GENOMIC DNA]</scope>
    <source>
        <strain evidence="1 2">Lewin</strain>
    </source>
</reference>
<organism evidence="1 2">
    <name type="scientific">Saprospira grandis (strain Lewin)</name>
    <dbReference type="NCBI Taxonomy" id="984262"/>
    <lineage>
        <taxon>Bacteria</taxon>
        <taxon>Pseudomonadati</taxon>
        <taxon>Bacteroidota</taxon>
        <taxon>Saprospiria</taxon>
        <taxon>Saprospirales</taxon>
        <taxon>Saprospiraceae</taxon>
        <taxon>Saprospira</taxon>
    </lineage>
</organism>
<accession>H6L1C3</accession>
<dbReference type="Proteomes" id="UP000007519">
    <property type="component" value="Chromosome"/>
</dbReference>
<dbReference type="EMBL" id="CP002831">
    <property type="protein sequence ID" value="AFC23464.1"/>
    <property type="molecule type" value="Genomic_DNA"/>
</dbReference>